<evidence type="ECO:0000256" key="1">
    <source>
        <dbReference type="SAM" id="MobiDB-lite"/>
    </source>
</evidence>
<name>A0AAV1IKG1_9CHLO</name>
<feature type="region of interest" description="Disordered" evidence="1">
    <location>
        <begin position="46"/>
        <end position="71"/>
    </location>
</feature>
<dbReference type="Gene3D" id="3.40.50.1110">
    <property type="entry name" value="SGNH hydrolase"/>
    <property type="match status" value="1"/>
</dbReference>
<proteinExistence type="predicted"/>
<feature type="compositionally biased region" description="Low complexity" evidence="1">
    <location>
        <begin position="175"/>
        <end position="186"/>
    </location>
</feature>
<accession>A0AAV1IKG1</accession>
<dbReference type="InterPro" id="IPR051532">
    <property type="entry name" value="Ester_Hydrolysis_Enzymes"/>
</dbReference>
<gene>
    <name evidence="4" type="ORF">CVIRNUC_009616</name>
</gene>
<evidence type="ECO:0000313" key="4">
    <source>
        <dbReference type="EMBL" id="CAK0786403.1"/>
    </source>
</evidence>
<feature type="chain" id="PRO_5043830362" description="SGNH hydrolase-type esterase domain-containing protein" evidence="2">
    <location>
        <begin position="33"/>
        <end position="513"/>
    </location>
</feature>
<feature type="signal peptide" evidence="2">
    <location>
        <begin position="1"/>
        <end position="32"/>
    </location>
</feature>
<dbReference type="InterPro" id="IPR013830">
    <property type="entry name" value="SGNH_hydro"/>
</dbReference>
<dbReference type="InterPro" id="IPR036514">
    <property type="entry name" value="SGNH_hydro_sf"/>
</dbReference>
<evidence type="ECO:0000256" key="2">
    <source>
        <dbReference type="SAM" id="SignalP"/>
    </source>
</evidence>
<dbReference type="EMBL" id="CAUYUE010000014">
    <property type="protein sequence ID" value="CAK0786403.1"/>
    <property type="molecule type" value="Genomic_DNA"/>
</dbReference>
<comment type="caution">
    <text evidence="4">The sequence shown here is derived from an EMBL/GenBank/DDBJ whole genome shotgun (WGS) entry which is preliminary data.</text>
</comment>
<dbReference type="SUPFAM" id="SSF52266">
    <property type="entry name" value="SGNH hydrolase"/>
    <property type="match status" value="1"/>
</dbReference>
<protein>
    <recommendedName>
        <fullName evidence="3">SGNH hydrolase-type esterase domain-containing protein</fullName>
    </recommendedName>
</protein>
<organism evidence="4 5">
    <name type="scientific">Coccomyxa viridis</name>
    <dbReference type="NCBI Taxonomy" id="1274662"/>
    <lineage>
        <taxon>Eukaryota</taxon>
        <taxon>Viridiplantae</taxon>
        <taxon>Chlorophyta</taxon>
        <taxon>core chlorophytes</taxon>
        <taxon>Trebouxiophyceae</taxon>
        <taxon>Trebouxiophyceae incertae sedis</taxon>
        <taxon>Coccomyxaceae</taxon>
        <taxon>Coccomyxa</taxon>
    </lineage>
</organism>
<keyword evidence="2" id="KW-0732">Signal</keyword>
<evidence type="ECO:0000313" key="5">
    <source>
        <dbReference type="Proteomes" id="UP001314263"/>
    </source>
</evidence>
<dbReference type="PANTHER" id="PTHR30383">
    <property type="entry name" value="THIOESTERASE 1/PROTEASE 1/LYSOPHOSPHOLIPASE L1"/>
    <property type="match status" value="1"/>
</dbReference>
<dbReference type="AlphaFoldDB" id="A0AAV1IKG1"/>
<evidence type="ECO:0000259" key="3">
    <source>
        <dbReference type="Pfam" id="PF13472"/>
    </source>
</evidence>
<feature type="compositionally biased region" description="Polar residues" evidence="1">
    <location>
        <begin position="187"/>
        <end position="196"/>
    </location>
</feature>
<keyword evidence="5" id="KW-1185">Reference proteome</keyword>
<feature type="compositionally biased region" description="Basic and acidic residues" evidence="1">
    <location>
        <begin position="198"/>
        <end position="209"/>
    </location>
</feature>
<reference evidence="4 5" key="1">
    <citation type="submission" date="2023-10" db="EMBL/GenBank/DDBJ databases">
        <authorList>
            <person name="Maclean D."/>
            <person name="Macfadyen A."/>
        </authorList>
    </citation>
    <scope>NUCLEOTIDE SEQUENCE [LARGE SCALE GENOMIC DNA]</scope>
</reference>
<dbReference type="Proteomes" id="UP001314263">
    <property type="component" value="Unassembled WGS sequence"/>
</dbReference>
<dbReference type="Pfam" id="PF13472">
    <property type="entry name" value="Lipase_GDSL_2"/>
    <property type="match status" value="1"/>
</dbReference>
<feature type="domain" description="SGNH hydrolase-type esterase" evidence="3">
    <location>
        <begin position="293"/>
        <end position="490"/>
    </location>
</feature>
<sequence length="513" mass="55609">MECLRRARMQGGCMRWLHCSVIALLLLWSCSARMLAQGSGDFKLNQQRDGPASMEVMRSSDESEAGSTGGVEGTMIERQQEPAAAIENTLSQNLIPPYLVSGRQAEHKSQAGAAEKLGFPQGGQHSVAQKSAAEAPVARKQGSQQSPGSWDPGQAPHVTPAEGVAASLEEHSHAAHSQSSHLYSSQPHPQMATTANAAERKENSTHEHTASAVTQPPHQDSGKGFAEKRELPVVKQLPPWFKESSEDAEEAITVKVGSFRAHKARTLTAEEKWLRAHQRHLSVIGDGWDVIMYGDDLIEAWRGTFQGQAYGPFSDIPAVWDATFGSKSYSALAAGIAGDGIEQLRWRLDAGELPPEVPPKVIVLAIGSNARGMAGDCQIPFAEESAAEMTALLRALRKRLPRAQIVLLAPLPKGDFWPNRCTPAFRVFNDALEDFAAGHFKHVYFLDMGKAFLANAQSNAWAHATAEPRQDINEMFMPDAQHPSAAGMRIIAAELEPLVSRLVSEASQDAESI</sequence>
<feature type="region of interest" description="Disordered" evidence="1">
    <location>
        <begin position="116"/>
        <end position="229"/>
    </location>
</feature>